<dbReference type="EMBL" id="CP144746">
    <property type="protein sequence ID" value="WVZ59645.1"/>
    <property type="molecule type" value="Genomic_DNA"/>
</dbReference>
<sequence>MPAALHGPKRTKLTLTGIEGLSEAKVDKIWEAAEKLLNQGFMAESDLLLKKSVGTGSQEVDESMMGTEEGFLVKHFPDRKTFMKKNYELKPQQITQIIFHIISKAALWIVLAVLWFIVIVLKIVINLFALLKSALGSLSSNQENSLKTGLIRRNHGNRTGDRKSSNV</sequence>
<dbReference type="Proteomes" id="UP001341281">
    <property type="component" value="Chromosome 02"/>
</dbReference>
<protein>
    <submittedName>
        <fullName evidence="2">Uncharacterized protein</fullName>
    </submittedName>
</protein>
<dbReference type="Gene3D" id="1.10.150.20">
    <property type="entry name" value="5' to 3' exonuclease, C-terminal subdomain"/>
    <property type="match status" value="1"/>
</dbReference>
<evidence type="ECO:0000313" key="2">
    <source>
        <dbReference type="EMBL" id="WVZ59645.1"/>
    </source>
</evidence>
<accession>A0AAQ3SS95</accession>
<keyword evidence="1" id="KW-0472">Membrane</keyword>
<feature type="transmembrane region" description="Helical" evidence="1">
    <location>
        <begin position="105"/>
        <end position="131"/>
    </location>
</feature>
<keyword evidence="1" id="KW-0812">Transmembrane</keyword>
<evidence type="ECO:0000256" key="1">
    <source>
        <dbReference type="SAM" id="Phobius"/>
    </source>
</evidence>
<reference evidence="2 3" key="1">
    <citation type="submission" date="2024-02" db="EMBL/GenBank/DDBJ databases">
        <title>High-quality chromosome-scale genome assembly of Pensacola bahiagrass (Paspalum notatum Flugge var. saurae).</title>
        <authorList>
            <person name="Vega J.M."/>
            <person name="Podio M."/>
            <person name="Orjuela J."/>
            <person name="Siena L.A."/>
            <person name="Pessino S.C."/>
            <person name="Combes M.C."/>
            <person name="Mariac C."/>
            <person name="Albertini E."/>
            <person name="Pupilli F."/>
            <person name="Ortiz J.P.A."/>
            <person name="Leblanc O."/>
        </authorList>
    </citation>
    <scope>NUCLEOTIDE SEQUENCE [LARGE SCALE GENOMIC DNA]</scope>
    <source>
        <strain evidence="2">R1</strain>
        <tissue evidence="2">Leaf</tissue>
    </source>
</reference>
<keyword evidence="3" id="KW-1185">Reference proteome</keyword>
<dbReference type="AlphaFoldDB" id="A0AAQ3SS95"/>
<name>A0AAQ3SS95_PASNO</name>
<keyword evidence="1" id="KW-1133">Transmembrane helix</keyword>
<proteinExistence type="predicted"/>
<organism evidence="2 3">
    <name type="scientific">Paspalum notatum var. saurae</name>
    <dbReference type="NCBI Taxonomy" id="547442"/>
    <lineage>
        <taxon>Eukaryota</taxon>
        <taxon>Viridiplantae</taxon>
        <taxon>Streptophyta</taxon>
        <taxon>Embryophyta</taxon>
        <taxon>Tracheophyta</taxon>
        <taxon>Spermatophyta</taxon>
        <taxon>Magnoliopsida</taxon>
        <taxon>Liliopsida</taxon>
        <taxon>Poales</taxon>
        <taxon>Poaceae</taxon>
        <taxon>PACMAD clade</taxon>
        <taxon>Panicoideae</taxon>
        <taxon>Andropogonodae</taxon>
        <taxon>Paspaleae</taxon>
        <taxon>Paspalinae</taxon>
        <taxon>Paspalum</taxon>
    </lineage>
</organism>
<gene>
    <name evidence="2" type="ORF">U9M48_009759</name>
</gene>
<evidence type="ECO:0000313" key="3">
    <source>
        <dbReference type="Proteomes" id="UP001341281"/>
    </source>
</evidence>